<dbReference type="KEGG" id="tps:THAPSDRAFT_268213"/>
<accession>B8BTV5</accession>
<gene>
    <name evidence="2" type="ORF">THAPSDRAFT_268213</name>
</gene>
<dbReference type="EMBL" id="CM000639">
    <property type="protein sequence ID" value="EED94664.1"/>
    <property type="molecule type" value="Genomic_DNA"/>
</dbReference>
<keyword evidence="3" id="KW-1185">Reference proteome</keyword>
<dbReference type="RefSeq" id="XP_002287221.1">
    <property type="nucleotide sequence ID" value="XM_002287185.1"/>
</dbReference>
<organism evidence="2 3">
    <name type="scientific">Thalassiosira pseudonana</name>
    <name type="common">Marine diatom</name>
    <name type="synonym">Cyclotella nana</name>
    <dbReference type="NCBI Taxonomy" id="35128"/>
    <lineage>
        <taxon>Eukaryota</taxon>
        <taxon>Sar</taxon>
        <taxon>Stramenopiles</taxon>
        <taxon>Ochrophyta</taxon>
        <taxon>Bacillariophyta</taxon>
        <taxon>Coscinodiscophyceae</taxon>
        <taxon>Thalassiosirophycidae</taxon>
        <taxon>Thalassiosirales</taxon>
        <taxon>Thalassiosiraceae</taxon>
        <taxon>Thalassiosira</taxon>
    </lineage>
</organism>
<dbReference type="AlphaFoldDB" id="B8BTV5"/>
<feature type="domain" description="DUF6824" evidence="1">
    <location>
        <begin position="22"/>
        <end position="106"/>
    </location>
</feature>
<dbReference type="Proteomes" id="UP000001449">
    <property type="component" value="Chromosome 2"/>
</dbReference>
<dbReference type="InParanoid" id="B8BTV5"/>
<evidence type="ECO:0000313" key="3">
    <source>
        <dbReference type="Proteomes" id="UP000001449"/>
    </source>
</evidence>
<sequence length="201" mass="22168">MLANAPPLPPGTESVSNVTCKDVVMGRGSGTQNHCGNVTYRKLVYLNKELYATSSKFDKLKISKAIVAAVRNFGGRFLQANDKRGGLHYDIGDKRSWDKTSQALREGQTEIRAKLAEEAEKQPNGADKVREYKQVISEQNFFNFAMKMLHSLYEPDSGSTACGPNCAHARRRQTLSRGDAAALHRAMQLQFPPPPDAVAQT</sequence>
<dbReference type="GeneID" id="7446484"/>
<evidence type="ECO:0000259" key="1">
    <source>
        <dbReference type="Pfam" id="PF20710"/>
    </source>
</evidence>
<reference evidence="2 3" key="1">
    <citation type="journal article" date="2004" name="Science">
        <title>The genome of the diatom Thalassiosira pseudonana: ecology, evolution, and metabolism.</title>
        <authorList>
            <person name="Armbrust E.V."/>
            <person name="Berges J.A."/>
            <person name="Bowler C."/>
            <person name="Green B.R."/>
            <person name="Martinez D."/>
            <person name="Putnam N.H."/>
            <person name="Zhou S."/>
            <person name="Allen A.E."/>
            <person name="Apt K.E."/>
            <person name="Bechner M."/>
            <person name="Brzezinski M.A."/>
            <person name="Chaal B.K."/>
            <person name="Chiovitti A."/>
            <person name="Davis A.K."/>
            <person name="Demarest M.S."/>
            <person name="Detter J.C."/>
            <person name="Glavina T."/>
            <person name="Goodstein D."/>
            <person name="Hadi M.Z."/>
            <person name="Hellsten U."/>
            <person name="Hildebrand M."/>
            <person name="Jenkins B.D."/>
            <person name="Jurka J."/>
            <person name="Kapitonov V.V."/>
            <person name="Kroger N."/>
            <person name="Lau W.W."/>
            <person name="Lane T.W."/>
            <person name="Larimer F.W."/>
            <person name="Lippmeier J.C."/>
            <person name="Lucas S."/>
            <person name="Medina M."/>
            <person name="Montsant A."/>
            <person name="Obornik M."/>
            <person name="Parker M.S."/>
            <person name="Palenik B."/>
            <person name="Pazour G.J."/>
            <person name="Richardson P.M."/>
            <person name="Rynearson T.A."/>
            <person name="Saito M.A."/>
            <person name="Schwartz D.C."/>
            <person name="Thamatrakoln K."/>
            <person name="Valentin K."/>
            <person name="Vardi A."/>
            <person name="Wilkerson F.P."/>
            <person name="Rokhsar D.S."/>
        </authorList>
    </citation>
    <scope>NUCLEOTIDE SEQUENCE [LARGE SCALE GENOMIC DNA]</scope>
    <source>
        <strain evidence="2 3">CCMP1335</strain>
    </source>
</reference>
<dbReference type="InterPro" id="IPR049227">
    <property type="entry name" value="DUF6824"/>
</dbReference>
<dbReference type="OMA" id="GPNCAHA"/>
<name>B8BTV5_THAPS</name>
<dbReference type="HOGENOM" id="CLU_1363581_0_0_1"/>
<dbReference type="PaxDb" id="35128-Thaps268213"/>
<dbReference type="eggNOG" id="ENOG502QZC9">
    <property type="taxonomic scope" value="Eukaryota"/>
</dbReference>
<reference evidence="2 3" key="2">
    <citation type="journal article" date="2008" name="Nature">
        <title>The Phaeodactylum genome reveals the evolutionary history of diatom genomes.</title>
        <authorList>
            <person name="Bowler C."/>
            <person name="Allen A.E."/>
            <person name="Badger J.H."/>
            <person name="Grimwood J."/>
            <person name="Jabbari K."/>
            <person name="Kuo A."/>
            <person name="Maheswari U."/>
            <person name="Martens C."/>
            <person name="Maumus F."/>
            <person name="Otillar R.P."/>
            <person name="Rayko E."/>
            <person name="Salamov A."/>
            <person name="Vandepoele K."/>
            <person name="Beszteri B."/>
            <person name="Gruber A."/>
            <person name="Heijde M."/>
            <person name="Katinka M."/>
            <person name="Mock T."/>
            <person name="Valentin K."/>
            <person name="Verret F."/>
            <person name="Berges J.A."/>
            <person name="Brownlee C."/>
            <person name="Cadoret J.P."/>
            <person name="Chiovitti A."/>
            <person name="Choi C.J."/>
            <person name="Coesel S."/>
            <person name="De Martino A."/>
            <person name="Detter J.C."/>
            <person name="Durkin C."/>
            <person name="Falciatore A."/>
            <person name="Fournet J."/>
            <person name="Haruta M."/>
            <person name="Huysman M.J."/>
            <person name="Jenkins B.D."/>
            <person name="Jiroutova K."/>
            <person name="Jorgensen R.E."/>
            <person name="Joubert Y."/>
            <person name="Kaplan A."/>
            <person name="Kroger N."/>
            <person name="Kroth P.G."/>
            <person name="La Roche J."/>
            <person name="Lindquist E."/>
            <person name="Lommer M."/>
            <person name="Martin-Jezequel V."/>
            <person name="Lopez P.J."/>
            <person name="Lucas S."/>
            <person name="Mangogna M."/>
            <person name="McGinnis K."/>
            <person name="Medlin L.K."/>
            <person name="Montsant A."/>
            <person name="Oudot-Le Secq M.P."/>
            <person name="Napoli C."/>
            <person name="Obornik M."/>
            <person name="Parker M.S."/>
            <person name="Petit J.L."/>
            <person name="Porcel B.M."/>
            <person name="Poulsen N."/>
            <person name="Robison M."/>
            <person name="Rychlewski L."/>
            <person name="Rynearson T.A."/>
            <person name="Schmutz J."/>
            <person name="Shapiro H."/>
            <person name="Siaut M."/>
            <person name="Stanley M."/>
            <person name="Sussman M.R."/>
            <person name="Taylor A.R."/>
            <person name="Vardi A."/>
            <person name="von Dassow P."/>
            <person name="Vyverman W."/>
            <person name="Willis A."/>
            <person name="Wyrwicz L.S."/>
            <person name="Rokhsar D.S."/>
            <person name="Weissenbach J."/>
            <person name="Armbrust E.V."/>
            <person name="Green B.R."/>
            <person name="Van de Peer Y."/>
            <person name="Grigoriev I.V."/>
        </authorList>
    </citation>
    <scope>NUCLEOTIDE SEQUENCE [LARGE SCALE GENOMIC DNA]</scope>
    <source>
        <strain evidence="2 3">CCMP1335</strain>
    </source>
</reference>
<proteinExistence type="predicted"/>
<dbReference type="Pfam" id="PF20710">
    <property type="entry name" value="DUF6824"/>
    <property type="match status" value="1"/>
</dbReference>
<protein>
    <recommendedName>
        <fullName evidence="1">DUF6824 domain-containing protein</fullName>
    </recommendedName>
</protein>
<evidence type="ECO:0000313" key="2">
    <source>
        <dbReference type="EMBL" id="EED94664.1"/>
    </source>
</evidence>
<feature type="non-terminal residue" evidence="2">
    <location>
        <position position="201"/>
    </location>
</feature>